<accession>A0A087TCA2</accession>
<organism evidence="1 2">
    <name type="scientific">Stegodyphus mimosarum</name>
    <name type="common">African social velvet spider</name>
    <dbReference type="NCBI Taxonomy" id="407821"/>
    <lineage>
        <taxon>Eukaryota</taxon>
        <taxon>Metazoa</taxon>
        <taxon>Ecdysozoa</taxon>
        <taxon>Arthropoda</taxon>
        <taxon>Chelicerata</taxon>
        <taxon>Arachnida</taxon>
        <taxon>Araneae</taxon>
        <taxon>Araneomorphae</taxon>
        <taxon>Entelegynae</taxon>
        <taxon>Eresoidea</taxon>
        <taxon>Eresidae</taxon>
        <taxon>Stegodyphus</taxon>
    </lineage>
</organism>
<sequence>MQDRATSHIGRQVKELLRANFGENRVICRAFPDAFSPCSPYLYPSDFWLWRFLSSESEVNESEIEVKEK</sequence>
<name>A0A087TCA2_STEMI</name>
<proteinExistence type="predicted"/>
<dbReference type="Gene3D" id="3.30.420.10">
    <property type="entry name" value="Ribonuclease H-like superfamily/Ribonuclease H"/>
    <property type="match status" value="1"/>
</dbReference>
<reference evidence="1 2" key="1">
    <citation type="submission" date="2013-11" db="EMBL/GenBank/DDBJ databases">
        <title>Genome sequencing of Stegodyphus mimosarum.</title>
        <authorList>
            <person name="Bechsgaard J."/>
        </authorList>
    </citation>
    <scope>NUCLEOTIDE SEQUENCE [LARGE SCALE GENOMIC DNA]</scope>
</reference>
<dbReference type="EMBL" id="KK114564">
    <property type="protein sequence ID" value="KFM62741.1"/>
    <property type="molecule type" value="Genomic_DNA"/>
</dbReference>
<dbReference type="InterPro" id="IPR036397">
    <property type="entry name" value="RNaseH_sf"/>
</dbReference>
<feature type="non-terminal residue" evidence="1">
    <location>
        <position position="69"/>
    </location>
</feature>
<keyword evidence="2" id="KW-1185">Reference proteome</keyword>
<protein>
    <submittedName>
        <fullName evidence="1">Uncharacterized protein</fullName>
    </submittedName>
</protein>
<dbReference type="GO" id="GO:0003676">
    <property type="term" value="F:nucleic acid binding"/>
    <property type="evidence" value="ECO:0007669"/>
    <property type="project" value="InterPro"/>
</dbReference>
<evidence type="ECO:0000313" key="1">
    <source>
        <dbReference type="EMBL" id="KFM62741.1"/>
    </source>
</evidence>
<dbReference type="AlphaFoldDB" id="A0A087TCA2"/>
<gene>
    <name evidence="1" type="ORF">X975_26570</name>
</gene>
<dbReference type="Proteomes" id="UP000054359">
    <property type="component" value="Unassembled WGS sequence"/>
</dbReference>
<dbReference type="OrthoDB" id="7787442at2759"/>
<evidence type="ECO:0000313" key="2">
    <source>
        <dbReference type="Proteomes" id="UP000054359"/>
    </source>
</evidence>